<gene>
    <name evidence="1" type="ORF">CCMA1212_007934</name>
</gene>
<dbReference type="EMBL" id="PPTA01000011">
    <property type="protein sequence ID" value="TFB00500.1"/>
    <property type="molecule type" value="Genomic_DNA"/>
</dbReference>
<sequence>MDGTALVRVDKRGKCDTTGGHKPEIRCRGLEGSSPASSQSRGRGAWAAADMLKRSGWAWASQRRFKWVGGWTLVWSDVMAMAMREAE</sequence>
<dbReference type="GeneID" id="300579542"/>
<keyword evidence="2" id="KW-1185">Reference proteome</keyword>
<accession>A0ABY2GWX4</accession>
<protein>
    <submittedName>
        <fullName evidence="1">Uncharacterized protein</fullName>
    </submittedName>
</protein>
<proteinExistence type="predicted"/>
<evidence type="ECO:0000313" key="2">
    <source>
        <dbReference type="Proteomes" id="UP001642720"/>
    </source>
</evidence>
<reference evidence="1 2" key="1">
    <citation type="submission" date="2018-01" db="EMBL/GenBank/DDBJ databases">
        <title>Genome characterization of the sugarcane-associated fungus Trichoderma ghanense CCMA-1212 and their application in lignocelulose bioconversion.</title>
        <authorList>
            <person name="Steindorff A.S."/>
            <person name="Mendes T.D."/>
            <person name="Vilela E.S.D."/>
            <person name="Rodrigues D.S."/>
            <person name="Formighieri E.F."/>
            <person name="Melo I.S."/>
            <person name="Favaro L.C.L."/>
        </authorList>
    </citation>
    <scope>NUCLEOTIDE SEQUENCE [LARGE SCALE GENOMIC DNA]</scope>
    <source>
        <strain evidence="1 2">CCMA-1212</strain>
    </source>
</reference>
<organism evidence="1 2">
    <name type="scientific">Trichoderma ghanense</name>
    <dbReference type="NCBI Taxonomy" id="65468"/>
    <lineage>
        <taxon>Eukaryota</taxon>
        <taxon>Fungi</taxon>
        <taxon>Dikarya</taxon>
        <taxon>Ascomycota</taxon>
        <taxon>Pezizomycotina</taxon>
        <taxon>Sordariomycetes</taxon>
        <taxon>Hypocreomycetidae</taxon>
        <taxon>Hypocreales</taxon>
        <taxon>Hypocreaceae</taxon>
        <taxon>Trichoderma</taxon>
    </lineage>
</organism>
<comment type="caution">
    <text evidence="1">The sequence shown here is derived from an EMBL/GenBank/DDBJ whole genome shotgun (WGS) entry which is preliminary data.</text>
</comment>
<evidence type="ECO:0000313" key="1">
    <source>
        <dbReference type="EMBL" id="TFB00500.1"/>
    </source>
</evidence>
<dbReference type="RefSeq" id="XP_073556701.1">
    <property type="nucleotide sequence ID" value="XM_073705092.1"/>
</dbReference>
<dbReference type="Proteomes" id="UP001642720">
    <property type="component" value="Unassembled WGS sequence"/>
</dbReference>
<name>A0ABY2GWX4_9HYPO</name>